<dbReference type="GO" id="GO:0006396">
    <property type="term" value="P:RNA processing"/>
    <property type="evidence" value="ECO:0007669"/>
    <property type="project" value="InterPro"/>
</dbReference>
<dbReference type="PANTHER" id="PTHR46429:SF1">
    <property type="entry name" value="23S RRNA (GUANOSINE-2'-O-)-METHYLTRANSFERASE RLMB"/>
    <property type="match status" value="1"/>
</dbReference>
<dbReference type="InterPro" id="IPR001537">
    <property type="entry name" value="SpoU_MeTrfase"/>
</dbReference>
<dbReference type="GO" id="GO:0032259">
    <property type="term" value="P:methylation"/>
    <property type="evidence" value="ECO:0007669"/>
    <property type="project" value="UniProtKB-KW"/>
</dbReference>
<dbReference type="GO" id="GO:0005829">
    <property type="term" value="C:cytosol"/>
    <property type="evidence" value="ECO:0007669"/>
    <property type="project" value="TreeGrafter"/>
</dbReference>
<evidence type="ECO:0000256" key="3">
    <source>
        <dbReference type="ARBA" id="ARBA00022679"/>
    </source>
</evidence>
<evidence type="ECO:0000256" key="4">
    <source>
        <dbReference type="SAM" id="Phobius"/>
    </source>
</evidence>
<keyword evidence="4" id="KW-0812">Transmembrane</keyword>
<dbReference type="PANTHER" id="PTHR46429">
    <property type="entry name" value="23S RRNA (GUANOSINE-2'-O-)-METHYLTRANSFERASE RLMB"/>
    <property type="match status" value="1"/>
</dbReference>
<dbReference type="InterPro" id="IPR029028">
    <property type="entry name" value="Alpha/beta_knot_MTases"/>
</dbReference>
<keyword evidence="2 6" id="KW-0489">Methyltransferase</keyword>
<dbReference type="GO" id="GO:0008173">
    <property type="term" value="F:RNA methyltransferase activity"/>
    <property type="evidence" value="ECO:0007669"/>
    <property type="project" value="InterPro"/>
</dbReference>
<dbReference type="SUPFAM" id="SSF75217">
    <property type="entry name" value="alpha/beta knot"/>
    <property type="match status" value="1"/>
</dbReference>
<dbReference type="CDD" id="cd18103">
    <property type="entry name" value="SpoU-like_RlmB"/>
    <property type="match status" value="1"/>
</dbReference>
<comment type="similarity">
    <text evidence="1">Belongs to the class IV-like SAM-binding methyltransferase superfamily. RNA methyltransferase TrmH family.</text>
</comment>
<proteinExistence type="inferred from homology"/>
<evidence type="ECO:0000256" key="1">
    <source>
        <dbReference type="ARBA" id="ARBA00007228"/>
    </source>
</evidence>
<dbReference type="EC" id="2.1.1.185" evidence="6"/>
<feature type="non-terminal residue" evidence="6">
    <location>
        <position position="1"/>
    </location>
</feature>
<evidence type="ECO:0000259" key="5">
    <source>
        <dbReference type="Pfam" id="PF00588"/>
    </source>
</evidence>
<protein>
    <submittedName>
        <fullName evidence="6">23S rRNA (Guanosine(2251)-2'-O)-methyltransferase</fullName>
        <ecNumber evidence="6">2.1.1.185</ecNumber>
    </submittedName>
</protein>
<gene>
    <name evidence="6" type="ORF">MNBD_GAMMA01-497</name>
</gene>
<feature type="domain" description="tRNA/rRNA methyltransferase SpoU type" evidence="5">
    <location>
        <begin position="51"/>
        <end position="192"/>
    </location>
</feature>
<dbReference type="Pfam" id="PF00588">
    <property type="entry name" value="SpoU_methylase"/>
    <property type="match status" value="1"/>
</dbReference>
<accession>A0A3B0WDN8</accession>
<evidence type="ECO:0000256" key="2">
    <source>
        <dbReference type="ARBA" id="ARBA00022603"/>
    </source>
</evidence>
<keyword evidence="4" id="KW-0472">Membrane</keyword>
<dbReference type="InterPro" id="IPR004441">
    <property type="entry name" value="rRNA_MeTrfase_TrmH"/>
</dbReference>
<feature type="transmembrane region" description="Helical" evidence="4">
    <location>
        <begin position="168"/>
        <end position="192"/>
    </location>
</feature>
<dbReference type="FunFam" id="3.40.1280.10:FF:000008">
    <property type="entry name" value="Group 3 RNA methyltransferase TrmH"/>
    <property type="match status" value="1"/>
</dbReference>
<organism evidence="6">
    <name type="scientific">hydrothermal vent metagenome</name>
    <dbReference type="NCBI Taxonomy" id="652676"/>
    <lineage>
        <taxon>unclassified sequences</taxon>
        <taxon>metagenomes</taxon>
        <taxon>ecological metagenomes</taxon>
    </lineage>
</organism>
<dbReference type="EMBL" id="UOEW01000370">
    <property type="protein sequence ID" value="VAW42696.1"/>
    <property type="molecule type" value="Genomic_DNA"/>
</dbReference>
<keyword evidence="3 6" id="KW-0808">Transferase</keyword>
<keyword evidence="4" id="KW-1133">Transmembrane helix</keyword>
<reference evidence="6" key="1">
    <citation type="submission" date="2018-06" db="EMBL/GenBank/DDBJ databases">
        <authorList>
            <person name="Zhirakovskaya E."/>
        </authorList>
    </citation>
    <scope>NUCLEOTIDE SEQUENCE</scope>
</reference>
<dbReference type="NCBIfam" id="TIGR00186">
    <property type="entry name" value="rRNA_methyl_3"/>
    <property type="match status" value="1"/>
</dbReference>
<evidence type="ECO:0000313" key="6">
    <source>
        <dbReference type="EMBL" id="VAW42696.1"/>
    </source>
</evidence>
<sequence>NLGLKLSYEPLQYLNKHCKDRHQGIIALIKIPKLPDESDLKNDIAQIETPFILILDNIEDPRNLGACLRSADAAGIDLVIIPKHKSASLTPVAKKTAAGAADSLTIYQVTNIVNALEILKDNGVWIAGADCDGDSKSIYQLDLCGSLGIVLGNEGKGIRPLVKKHCDFMLHIPMFGTVPSLNVSVATGIILFEANRQRKNIIT</sequence>
<name>A0A3B0WDN8_9ZZZZ</name>
<dbReference type="Gene3D" id="3.40.1280.10">
    <property type="match status" value="1"/>
</dbReference>
<dbReference type="AlphaFoldDB" id="A0A3B0WDN8"/>
<dbReference type="GO" id="GO:0003723">
    <property type="term" value="F:RNA binding"/>
    <property type="evidence" value="ECO:0007669"/>
    <property type="project" value="InterPro"/>
</dbReference>
<dbReference type="InterPro" id="IPR029026">
    <property type="entry name" value="tRNA_m1G_MTases_N"/>
</dbReference>